<gene>
    <name evidence="1" type="ORF">BU23DRAFT_548562</name>
</gene>
<evidence type="ECO:0000313" key="2">
    <source>
        <dbReference type="Proteomes" id="UP000800036"/>
    </source>
</evidence>
<dbReference type="EMBL" id="ML976656">
    <property type="protein sequence ID" value="KAF1980413.1"/>
    <property type="molecule type" value="Genomic_DNA"/>
</dbReference>
<name>A0A6A5VRS8_9PLEO</name>
<dbReference type="OrthoDB" id="3765246at2759"/>
<keyword evidence="2" id="KW-1185">Reference proteome</keyword>
<dbReference type="AlphaFoldDB" id="A0A6A5VRS8"/>
<protein>
    <recommendedName>
        <fullName evidence="3">Reverse transcriptase domain-containing protein</fullName>
    </recommendedName>
</protein>
<evidence type="ECO:0008006" key="3">
    <source>
        <dbReference type="Google" id="ProtNLM"/>
    </source>
</evidence>
<reference evidence="1" key="1">
    <citation type="journal article" date="2020" name="Stud. Mycol.">
        <title>101 Dothideomycetes genomes: a test case for predicting lifestyles and emergence of pathogens.</title>
        <authorList>
            <person name="Haridas S."/>
            <person name="Albert R."/>
            <person name="Binder M."/>
            <person name="Bloem J."/>
            <person name="Labutti K."/>
            <person name="Salamov A."/>
            <person name="Andreopoulos B."/>
            <person name="Baker S."/>
            <person name="Barry K."/>
            <person name="Bills G."/>
            <person name="Bluhm B."/>
            <person name="Cannon C."/>
            <person name="Castanera R."/>
            <person name="Culley D."/>
            <person name="Daum C."/>
            <person name="Ezra D."/>
            <person name="Gonzalez J."/>
            <person name="Henrissat B."/>
            <person name="Kuo A."/>
            <person name="Liang C."/>
            <person name="Lipzen A."/>
            <person name="Lutzoni F."/>
            <person name="Magnuson J."/>
            <person name="Mondo S."/>
            <person name="Nolan M."/>
            <person name="Ohm R."/>
            <person name="Pangilinan J."/>
            <person name="Park H.-J."/>
            <person name="Ramirez L."/>
            <person name="Alfaro M."/>
            <person name="Sun H."/>
            <person name="Tritt A."/>
            <person name="Yoshinaga Y."/>
            <person name="Zwiers L.-H."/>
            <person name="Turgeon B."/>
            <person name="Goodwin S."/>
            <person name="Spatafora J."/>
            <person name="Crous P."/>
            <person name="Grigoriev I."/>
        </authorList>
    </citation>
    <scope>NUCLEOTIDE SEQUENCE</scope>
    <source>
        <strain evidence="1">CBS 107.79</strain>
    </source>
</reference>
<accession>A0A6A5VRS8</accession>
<dbReference type="Proteomes" id="UP000800036">
    <property type="component" value="Unassembled WGS sequence"/>
</dbReference>
<organism evidence="1 2">
    <name type="scientific">Bimuria novae-zelandiae CBS 107.79</name>
    <dbReference type="NCBI Taxonomy" id="1447943"/>
    <lineage>
        <taxon>Eukaryota</taxon>
        <taxon>Fungi</taxon>
        <taxon>Dikarya</taxon>
        <taxon>Ascomycota</taxon>
        <taxon>Pezizomycotina</taxon>
        <taxon>Dothideomycetes</taxon>
        <taxon>Pleosporomycetidae</taxon>
        <taxon>Pleosporales</taxon>
        <taxon>Massarineae</taxon>
        <taxon>Didymosphaeriaceae</taxon>
        <taxon>Bimuria</taxon>
    </lineage>
</organism>
<sequence length="81" mass="8900">MSESFATAHRNIILLYDMDLSAHEKHFQTVLQMLQSQKIGWDTQKCVYARATPGEVGFVFGRGGGRRTQGLMIVDVGQGGG</sequence>
<proteinExistence type="predicted"/>
<evidence type="ECO:0000313" key="1">
    <source>
        <dbReference type="EMBL" id="KAF1980413.1"/>
    </source>
</evidence>